<dbReference type="EMBL" id="JARQWQ010000079">
    <property type="protein sequence ID" value="KAK2553261.1"/>
    <property type="molecule type" value="Genomic_DNA"/>
</dbReference>
<gene>
    <name evidence="2" type="ORF">P5673_025462</name>
</gene>
<name>A0AAD9UX82_ACRCE</name>
<evidence type="ECO:0000256" key="1">
    <source>
        <dbReference type="SAM" id="MobiDB-lite"/>
    </source>
</evidence>
<proteinExistence type="predicted"/>
<evidence type="ECO:0000313" key="3">
    <source>
        <dbReference type="Proteomes" id="UP001249851"/>
    </source>
</evidence>
<keyword evidence="3" id="KW-1185">Reference proteome</keyword>
<evidence type="ECO:0000313" key="2">
    <source>
        <dbReference type="EMBL" id="KAK2553261.1"/>
    </source>
</evidence>
<accession>A0AAD9UX82</accession>
<reference evidence="2" key="1">
    <citation type="journal article" date="2023" name="G3 (Bethesda)">
        <title>Whole genome assembly and annotation of the endangered Caribbean coral Acropora cervicornis.</title>
        <authorList>
            <person name="Selwyn J.D."/>
            <person name="Vollmer S.V."/>
        </authorList>
    </citation>
    <scope>NUCLEOTIDE SEQUENCE</scope>
    <source>
        <strain evidence="2">K2</strain>
    </source>
</reference>
<feature type="compositionally biased region" description="Polar residues" evidence="1">
    <location>
        <begin position="222"/>
        <end position="240"/>
    </location>
</feature>
<dbReference type="Proteomes" id="UP001249851">
    <property type="component" value="Unassembled WGS sequence"/>
</dbReference>
<feature type="compositionally biased region" description="Basic and acidic residues" evidence="1">
    <location>
        <begin position="241"/>
        <end position="254"/>
    </location>
</feature>
<comment type="caution">
    <text evidence="2">The sequence shown here is derived from an EMBL/GenBank/DDBJ whole genome shotgun (WGS) entry which is preliminary data.</text>
</comment>
<protein>
    <submittedName>
        <fullName evidence="2">Uncharacterized protein</fullName>
    </submittedName>
</protein>
<dbReference type="AlphaFoldDB" id="A0AAD9UX82"/>
<organism evidence="2 3">
    <name type="scientific">Acropora cervicornis</name>
    <name type="common">Staghorn coral</name>
    <dbReference type="NCBI Taxonomy" id="6130"/>
    <lineage>
        <taxon>Eukaryota</taxon>
        <taxon>Metazoa</taxon>
        <taxon>Cnidaria</taxon>
        <taxon>Anthozoa</taxon>
        <taxon>Hexacorallia</taxon>
        <taxon>Scleractinia</taxon>
        <taxon>Astrocoeniina</taxon>
        <taxon>Acroporidae</taxon>
        <taxon>Acropora</taxon>
    </lineage>
</organism>
<feature type="region of interest" description="Disordered" evidence="1">
    <location>
        <begin position="217"/>
        <end position="254"/>
    </location>
</feature>
<reference evidence="2" key="2">
    <citation type="journal article" date="2023" name="Science">
        <title>Genomic signatures of disease resistance in endangered staghorn corals.</title>
        <authorList>
            <person name="Vollmer S.V."/>
            <person name="Selwyn J.D."/>
            <person name="Despard B.A."/>
            <person name="Roesel C.L."/>
        </authorList>
    </citation>
    <scope>NUCLEOTIDE SEQUENCE</scope>
    <source>
        <strain evidence="2">K2</strain>
    </source>
</reference>
<sequence>MSIQSSCNSSSSLASCKLEKDEWDEHFQVKPPSGTNHQQPGRHLSIDTRFSELSLESSSLFAESERQPLPLFRSVTYDSLSRNKMMPGQVVVQKCNFYIKSPFKQGPEKIVKGPILRVDPGYDLKQRTIASVMRVKKQLQHESRTRYSRVLCSQLQKGNLKTLGRPMTASGPQMRSCQGIVAGFRTSQGFATTRTENSFIEDGKLPHINLSQMNLPHWASTKPESNPASSIHRTSIASSEDQSHIVSDKGFSRC</sequence>